<dbReference type="Gene3D" id="3.30.70.1430">
    <property type="entry name" value="Multidrug efflux transporter AcrB pore domain"/>
    <property type="match status" value="2"/>
</dbReference>
<feature type="transmembrane region" description="Helical" evidence="1">
    <location>
        <begin position="382"/>
        <end position="401"/>
    </location>
</feature>
<keyword evidence="1" id="KW-0812">Transmembrane</keyword>
<feature type="transmembrane region" description="Helical" evidence="1">
    <location>
        <begin position="901"/>
        <end position="921"/>
    </location>
</feature>
<dbReference type="Pfam" id="PF00873">
    <property type="entry name" value="ACR_tran"/>
    <property type="match status" value="1"/>
</dbReference>
<evidence type="ECO:0000313" key="3">
    <source>
        <dbReference type="Proteomes" id="UP001172082"/>
    </source>
</evidence>
<dbReference type="EMBL" id="JAUJEA010000005">
    <property type="protein sequence ID" value="MDN5202872.1"/>
    <property type="molecule type" value="Genomic_DNA"/>
</dbReference>
<dbReference type="SUPFAM" id="SSF82693">
    <property type="entry name" value="Multidrug efflux transporter AcrB pore domain, PN1, PN2, PC1 and PC2 subdomains"/>
    <property type="match status" value="2"/>
</dbReference>
<comment type="caution">
    <text evidence="2">The sequence shown here is derived from an EMBL/GenBank/DDBJ whole genome shotgun (WGS) entry which is preliminary data.</text>
</comment>
<evidence type="ECO:0000313" key="2">
    <source>
        <dbReference type="EMBL" id="MDN5202872.1"/>
    </source>
</evidence>
<protein>
    <submittedName>
        <fullName evidence="2">Efflux RND transporter permease subunit</fullName>
    </submittedName>
</protein>
<dbReference type="SUPFAM" id="SSF82714">
    <property type="entry name" value="Multidrug efflux transporter AcrB TolC docking domain, DN and DC subdomains"/>
    <property type="match status" value="2"/>
</dbReference>
<feature type="transmembrane region" description="Helical" evidence="1">
    <location>
        <begin position="413"/>
        <end position="433"/>
    </location>
</feature>
<dbReference type="PRINTS" id="PR00702">
    <property type="entry name" value="ACRIFLAVINRP"/>
</dbReference>
<dbReference type="Gene3D" id="3.30.70.1320">
    <property type="entry name" value="Multidrug efflux transporter AcrB pore domain like"/>
    <property type="match status" value="1"/>
</dbReference>
<dbReference type="Gene3D" id="3.30.70.1440">
    <property type="entry name" value="Multidrug efflux transporter AcrB pore domain"/>
    <property type="match status" value="1"/>
</dbReference>
<organism evidence="2 3">
    <name type="scientific">Splendidivirga corallicola</name>
    <dbReference type="NCBI Taxonomy" id="3051826"/>
    <lineage>
        <taxon>Bacteria</taxon>
        <taxon>Pseudomonadati</taxon>
        <taxon>Bacteroidota</taxon>
        <taxon>Cytophagia</taxon>
        <taxon>Cytophagales</taxon>
        <taxon>Splendidivirgaceae</taxon>
        <taxon>Splendidivirga</taxon>
    </lineage>
</organism>
<feature type="transmembrane region" description="Helical" evidence="1">
    <location>
        <begin position="359"/>
        <end position="375"/>
    </location>
</feature>
<gene>
    <name evidence="2" type="ORF">QQ008_15890</name>
</gene>
<feature type="transmembrane region" description="Helical" evidence="1">
    <location>
        <begin position="927"/>
        <end position="952"/>
    </location>
</feature>
<evidence type="ECO:0000256" key="1">
    <source>
        <dbReference type="SAM" id="Phobius"/>
    </source>
</evidence>
<dbReference type="SUPFAM" id="SSF82866">
    <property type="entry name" value="Multidrug efflux transporter AcrB transmembrane domain"/>
    <property type="match status" value="2"/>
</dbReference>
<dbReference type="InterPro" id="IPR001036">
    <property type="entry name" value="Acrflvin-R"/>
</dbReference>
<feature type="transmembrane region" description="Helical" evidence="1">
    <location>
        <begin position="973"/>
        <end position="992"/>
    </location>
</feature>
<dbReference type="Gene3D" id="1.20.1640.10">
    <property type="entry name" value="Multidrug efflux transporter AcrB transmembrane domain"/>
    <property type="match status" value="2"/>
</dbReference>
<feature type="transmembrane region" description="Helical" evidence="1">
    <location>
        <begin position="7"/>
        <end position="30"/>
    </location>
</feature>
<feature type="transmembrane region" description="Helical" evidence="1">
    <location>
        <begin position="1004"/>
        <end position="1030"/>
    </location>
</feature>
<dbReference type="PANTHER" id="PTHR32063">
    <property type="match status" value="1"/>
</dbReference>
<dbReference type="InterPro" id="IPR027463">
    <property type="entry name" value="AcrB_DN_DC_subdom"/>
</dbReference>
<dbReference type="Proteomes" id="UP001172082">
    <property type="component" value="Unassembled WGS sequence"/>
</dbReference>
<keyword evidence="1" id="KW-0472">Membrane</keyword>
<feature type="transmembrane region" description="Helical" evidence="1">
    <location>
        <begin position="875"/>
        <end position="894"/>
    </location>
</feature>
<accession>A0ABT8KQ34</accession>
<sequence>MKNIVAFAVKFPITIIMMVCGVLLLGIISFDNLGIDLFPNLNSPRLFVEIKAGERPPEEIEKQFIEGIESLAIRQKGVTQVSSISKAGSGRITVQYSWDKDMDQAFLELQKSLTSYSQNSDIEELTITQHDPNATPVMIIGLYHPNVDDFNELRKTAENYIRNELIRLEGIADVKLAGQLEEEIVIDTDPFLLESYGLSVDQLVGKIQSYNRSVSGGSIEELGKKYIIKGTSIVSNADDLEEIVVGYTTKSNGEQSPAAVQQNQEQQNQSNFNKVPILLREVARVSVKDKDANNIVRINQTRSLGLSVYKETKFNTVKAVEELETALKEIEKALPGYQFVIVQNQGNFILQAINEVEESGLLGALFAIIVLFVFLRRVGTTFIISVAIPVSIVATFNLMYFNDLSLNVMTLGGLALGAGMLVDNAIVVMENIFRNLESGLSIKEAAIKGTSEVSGAITASTITTIIVFLPIVYVHGASGELFKDQAWTVAFSLISSLVVAILVIPMLFTRVFKASSSTTKKKSIEFKGYGNFLQRILKLRVIVIFLAAVAVGTAYYLLSVIGSEYMPKADTRAIAIDIELPEGTKLERTHNTVKQIEHQVYTLFDEHIKNVYSHIGTNEDETAVAENSFEDEHTANIKIIFKEDSPIGSQKAITALGTFLQSVPELKVHFSEDESALQTIIGTEEAPLVVEVKGRDFKEIETILNQVEEHMLSNTDFFNIKSSMEDRMTQIEVKVDKYMAGLHNITTESITNQVKDQLSGKDAGQLEKGGEMQDILIKIPEVALGQLDNITLKNGTQSLRLDEVAKVQTILAPSAIQRRNQNRVGTIAAQVNDEKPFDRIVKDLETDLAGIVLPPNYRIEVIGEELKRKESVQNLTFALLLSIVLVYMVLASQFESLLHPFTILLTIPLAGVGAVLIFFFLGQPLNIMAYIGIIMLTGIAVNDSIILVDAINRNKVSGMPLVDAIVKAGQQRIRPIIMTSLTTILALLPLTFGFGESVSLRSPMAYAVIGGLVTSTLLTLVIIPCVYMVLDQLFTRSGSEVSGLSS</sequence>
<feature type="transmembrane region" description="Helical" evidence="1">
    <location>
        <begin position="453"/>
        <end position="474"/>
    </location>
</feature>
<dbReference type="PANTHER" id="PTHR32063:SF0">
    <property type="entry name" value="SWARMING MOTILITY PROTEIN SWRC"/>
    <property type="match status" value="1"/>
</dbReference>
<feature type="transmembrane region" description="Helical" evidence="1">
    <location>
        <begin position="537"/>
        <end position="558"/>
    </location>
</feature>
<keyword evidence="1" id="KW-1133">Transmembrane helix</keyword>
<dbReference type="RefSeq" id="WP_346752891.1">
    <property type="nucleotide sequence ID" value="NZ_JAUJEA010000005.1"/>
</dbReference>
<feature type="transmembrane region" description="Helical" evidence="1">
    <location>
        <begin position="486"/>
        <end position="512"/>
    </location>
</feature>
<keyword evidence="3" id="KW-1185">Reference proteome</keyword>
<dbReference type="Gene3D" id="3.30.2090.10">
    <property type="entry name" value="Multidrug efflux transporter AcrB TolC docking domain, DN and DC subdomains"/>
    <property type="match status" value="2"/>
</dbReference>
<reference evidence="2" key="1">
    <citation type="submission" date="2023-06" db="EMBL/GenBank/DDBJ databases">
        <title>Genomic of Parafulvivirga corallium.</title>
        <authorList>
            <person name="Wang G."/>
        </authorList>
    </citation>
    <scope>NUCLEOTIDE SEQUENCE</scope>
    <source>
        <strain evidence="2">BMA10</strain>
    </source>
</reference>
<name>A0ABT8KQ34_9BACT</name>
<proteinExistence type="predicted"/>